<evidence type="ECO:0000313" key="8">
    <source>
        <dbReference type="RefSeq" id="XP_026734180.1"/>
    </source>
</evidence>
<dbReference type="KEGG" id="tnl:113498367"/>
<feature type="region of interest" description="Disordered" evidence="5">
    <location>
        <begin position="23"/>
        <end position="140"/>
    </location>
</feature>
<dbReference type="Pfam" id="PF12329">
    <property type="entry name" value="TMF_DNA_bd"/>
    <property type="match status" value="1"/>
</dbReference>
<feature type="region of interest" description="Disordered" evidence="5">
    <location>
        <begin position="431"/>
        <end position="504"/>
    </location>
</feature>
<feature type="coiled-coil region" evidence="4">
    <location>
        <begin position="921"/>
        <end position="1015"/>
    </location>
</feature>
<feature type="compositionally biased region" description="Polar residues" evidence="5">
    <location>
        <begin position="89"/>
        <end position="102"/>
    </location>
</feature>
<feature type="compositionally biased region" description="Low complexity" evidence="5">
    <location>
        <begin position="187"/>
        <end position="224"/>
    </location>
</feature>
<feature type="compositionally biased region" description="Basic and acidic residues" evidence="5">
    <location>
        <begin position="164"/>
        <end position="183"/>
    </location>
</feature>
<dbReference type="InterPro" id="IPR022091">
    <property type="entry name" value="TMF_TATA-bd"/>
</dbReference>
<feature type="compositionally biased region" description="Polar residues" evidence="5">
    <location>
        <begin position="546"/>
        <end position="559"/>
    </location>
</feature>
<feature type="region of interest" description="Disordered" evidence="5">
    <location>
        <begin position="164"/>
        <end position="238"/>
    </location>
</feature>
<evidence type="ECO:0000256" key="4">
    <source>
        <dbReference type="SAM" id="Coils"/>
    </source>
</evidence>
<keyword evidence="2" id="KW-0333">Golgi apparatus</keyword>
<evidence type="ECO:0000313" key="7">
    <source>
        <dbReference type="Proteomes" id="UP000322000"/>
    </source>
</evidence>
<feature type="region of interest" description="Disordered" evidence="5">
    <location>
        <begin position="794"/>
        <end position="813"/>
    </location>
</feature>
<feature type="coiled-coil region" evidence="4">
    <location>
        <begin position="1078"/>
        <end position="1143"/>
    </location>
</feature>
<dbReference type="GO" id="GO:0005794">
    <property type="term" value="C:Golgi apparatus"/>
    <property type="evidence" value="ECO:0007669"/>
    <property type="project" value="UniProtKB-SubCell"/>
</dbReference>
<feature type="domain" description="TATA element modulatory factor 1 TATA binding" evidence="6">
    <location>
        <begin position="1080"/>
        <end position="1144"/>
    </location>
</feature>
<feature type="region of interest" description="Disordered" evidence="5">
    <location>
        <begin position="541"/>
        <end position="561"/>
    </location>
</feature>
<evidence type="ECO:0000256" key="3">
    <source>
        <dbReference type="ARBA" id="ARBA00023054"/>
    </source>
</evidence>
<dbReference type="OrthoDB" id="74178at2759"/>
<proteinExistence type="predicted"/>
<evidence type="ECO:0000256" key="5">
    <source>
        <dbReference type="SAM" id="MobiDB-lite"/>
    </source>
</evidence>
<dbReference type="InterPro" id="IPR022092">
    <property type="entry name" value="TMF_DNA-bd"/>
</dbReference>
<feature type="region of interest" description="Disordered" evidence="5">
    <location>
        <begin position="255"/>
        <end position="303"/>
    </location>
</feature>
<gene>
    <name evidence="8" type="primary">LOC113498367</name>
</gene>
<dbReference type="GO" id="GO:0005783">
    <property type="term" value="C:endoplasmic reticulum"/>
    <property type="evidence" value="ECO:0007669"/>
    <property type="project" value="TreeGrafter"/>
</dbReference>
<keyword evidence="7" id="KW-1185">Reference proteome</keyword>
<dbReference type="InParanoid" id="A0A7E5W0R4"/>
<dbReference type="CTD" id="31629"/>
<feature type="compositionally biased region" description="Low complexity" evidence="5">
    <location>
        <begin position="44"/>
        <end position="53"/>
    </location>
</feature>
<dbReference type="RefSeq" id="XP_026734180.1">
    <property type="nucleotide sequence ID" value="XM_026878379.1"/>
</dbReference>
<dbReference type="FunCoup" id="A0A7E5W0R4">
    <property type="interactions" value="1885"/>
</dbReference>
<feature type="region of interest" description="Disordered" evidence="5">
    <location>
        <begin position="647"/>
        <end position="667"/>
    </location>
</feature>
<dbReference type="InterPro" id="IPR052602">
    <property type="entry name" value="Growth_transcription_reg"/>
</dbReference>
<feature type="compositionally biased region" description="Low complexity" evidence="5">
    <location>
        <begin position="255"/>
        <end position="269"/>
    </location>
</feature>
<feature type="compositionally biased region" description="Basic and acidic residues" evidence="5">
    <location>
        <begin position="459"/>
        <end position="472"/>
    </location>
</feature>
<evidence type="ECO:0000256" key="1">
    <source>
        <dbReference type="ARBA" id="ARBA00004555"/>
    </source>
</evidence>
<feature type="compositionally biased region" description="Acidic residues" evidence="5">
    <location>
        <begin position="30"/>
        <end position="40"/>
    </location>
</feature>
<dbReference type="AlphaFoldDB" id="A0A7E5W0R4"/>
<sequence length="1153" mass="127451">MNWFDTSGLTSLAKNALKEAQKTIDKALDIQDESGEEQEPESPPQSSAKSSPGHASTATKDNTDFFSSWGLTVSAESGQDGPIKEQPVVTESPSKANTQSLWGSFAGSFFEQDKKTDDDPTIVRPPKAKSMNVISDTKYDSQDDLFSKSQLIMSDSEALDNRIAKSLKDESPKVEDGRRDSAKSTRLSLVSSLNSSESVEVLSQSLKTTPDSEVSVHSISHSSSPGQKQNSESVEILPDSLVSPSSIECLGFDSYSSSKNSSSSSLCLSPGDGSDQKPTPVGEKTEKAETADSVSLVADDDEDTMSYNSISECTAPTVLDTDDKAVSPFPKLVKPETTRKVIDKEFIHLEQAILPQRMQVSENSSNDGSWSDRTLNADNDSIILDVATEEQKKDQEDILIDKLSDSSSFYNVNVSNEMLRSESSAFVNIEKQQCNESSSSSSQKDGSVKERTSPISSDSKSDLVKIGSDRTSGHTSGDELETATSSDIEIIPSPNGEGHGFRNSPAKYAFKQSKFDGTTSPNLVDLVLGKSLATKIRGHNRELSEASVQSNTSDESQGSENERLMRRLCEMAELLEARENRLLEMSRSNADLAESNADLKGQVESLMAKHEGGDINTITEDYTQRMSALEKKFQQAIREKDQLRKQLDSLKAESSSRKNSSELENSLKEKDEVIAQLQEEGEKLARQQLQHSNIIKKLRAKDKDNEQVIKGLRDKIAEQTTELDRLKRSIAAKEELEVNQIEAVYRLTTANKKLETELIETKSLLDDTTHKLEGSRASLEGARRELNELQRSSAELARRAAGHQQAQDQQRAADEELARLRAELQQLRADMVNEEKKWVSRYESVRAELQESREALAAQEGARAPADTAAVLRQLAQLQHAALRSATAHSHALRQKDLALAEVERSLAIAVEREQISREECVALQQRLADVDQQLSSVRDQLQRLSGTEEQHLQAIRRLEGDLASKTSELESMCAEHAAQLSSLRTAHAQLEAQLADEKNALDTEKKRNAILQEQVSVRCERGDVSPSQSVISDSLSASLWHSEEGRTTPTGSALCVEDTLAQLTRRDGELRALALQRDSLLAERDTLRQHRARLQAALDDHQTLQEQYDALLQMYGEKEEQMAELRLDLQDVTQLYKAQLDELIALKQAAQR</sequence>
<comment type="subcellular location">
    <subcellularLocation>
        <location evidence="1">Golgi apparatus</location>
    </subcellularLocation>
</comment>
<dbReference type="Pfam" id="PF12325">
    <property type="entry name" value="TMF_TATA_bd"/>
    <property type="match status" value="1"/>
</dbReference>
<evidence type="ECO:0000259" key="6">
    <source>
        <dbReference type="Pfam" id="PF12325"/>
    </source>
</evidence>
<keyword evidence="3 4" id="KW-0175">Coiled coil</keyword>
<evidence type="ECO:0000256" key="2">
    <source>
        <dbReference type="ARBA" id="ARBA00023034"/>
    </source>
</evidence>
<dbReference type="PANTHER" id="PTHR46515:SF1">
    <property type="entry name" value="TATA ELEMENT MODULATORY FACTOR"/>
    <property type="match status" value="1"/>
</dbReference>
<organism evidence="7 8">
    <name type="scientific">Trichoplusia ni</name>
    <name type="common">Cabbage looper</name>
    <dbReference type="NCBI Taxonomy" id="7111"/>
    <lineage>
        <taxon>Eukaryota</taxon>
        <taxon>Metazoa</taxon>
        <taxon>Ecdysozoa</taxon>
        <taxon>Arthropoda</taxon>
        <taxon>Hexapoda</taxon>
        <taxon>Insecta</taxon>
        <taxon>Pterygota</taxon>
        <taxon>Neoptera</taxon>
        <taxon>Endopterygota</taxon>
        <taxon>Lepidoptera</taxon>
        <taxon>Glossata</taxon>
        <taxon>Ditrysia</taxon>
        <taxon>Noctuoidea</taxon>
        <taxon>Noctuidae</taxon>
        <taxon>Plusiinae</taxon>
        <taxon>Trichoplusia</taxon>
    </lineage>
</organism>
<dbReference type="PANTHER" id="PTHR46515">
    <property type="entry name" value="TATA ELEMENT MODULATORY FACTOR TMF1"/>
    <property type="match status" value="1"/>
</dbReference>
<feature type="compositionally biased region" description="Polar residues" evidence="5">
    <location>
        <begin position="54"/>
        <end position="77"/>
    </location>
</feature>
<accession>A0A7E5W0R4</accession>
<protein>
    <submittedName>
        <fullName evidence="8">TATA element modulatory factor</fullName>
    </submittedName>
</protein>
<dbReference type="Proteomes" id="UP000322000">
    <property type="component" value="Chromosome 10"/>
</dbReference>
<reference evidence="8" key="1">
    <citation type="submission" date="2025-08" db="UniProtKB">
        <authorList>
            <consortium name="RefSeq"/>
        </authorList>
    </citation>
    <scope>IDENTIFICATION</scope>
</reference>
<dbReference type="GeneID" id="113498367"/>
<name>A0A7E5W0R4_TRINI</name>